<dbReference type="InterPro" id="IPR010836">
    <property type="entry name" value="SapC"/>
</dbReference>
<dbReference type="Pfam" id="PF07277">
    <property type="entry name" value="SapC"/>
    <property type="match status" value="1"/>
</dbReference>
<sequence>MSKATVLNNVDHKNIKVDTRPGSNNTQQVNRSLVHATEISELHKEFPLVFYKHSETKQLQLHAILGLEKDENLFMGENGWITRFVPALLARGPFSLGYKKAQEEGEPPADPVICIDMDDPRVNQTQGEDVFLQFGGEAPYLEYVKKALQTIDSGIQFDKTLFSLVESMDLLEPVSIQIKLSNVEEINFSDYYTINQQKLASLDGESLSKLNQYGVLSLLYFVLSSMGNFQQLIALKNAKSAMF</sequence>
<dbReference type="eggNOG" id="ENOG502ZBW3">
    <property type="taxonomic scope" value="Bacteria"/>
</dbReference>
<dbReference type="RefSeq" id="WP_007625218.1">
    <property type="nucleotide sequence ID" value="NZ_BAEO01000065.1"/>
</dbReference>
<name>K6XMH5_9ALTE</name>
<accession>K6XMH5</accession>
<keyword evidence="2" id="KW-1185">Reference proteome</keyword>
<dbReference type="AlphaFoldDB" id="K6XMH5"/>
<proteinExistence type="predicted"/>
<evidence type="ECO:0008006" key="3">
    <source>
        <dbReference type="Google" id="ProtNLM"/>
    </source>
</evidence>
<reference evidence="1 2" key="1">
    <citation type="journal article" date="2017" name="Antonie Van Leeuwenhoek">
        <title>Rhizobium rhizosphaerae sp. nov., a novel species isolated from rice rhizosphere.</title>
        <authorList>
            <person name="Zhao J.J."/>
            <person name="Zhang J."/>
            <person name="Zhang R.J."/>
            <person name="Zhang C.W."/>
            <person name="Yin H.Q."/>
            <person name="Zhang X.X."/>
        </authorList>
    </citation>
    <scope>NUCLEOTIDE SEQUENCE [LARGE SCALE GENOMIC DNA]</scope>
    <source>
        <strain evidence="1 2">BSs20135</strain>
    </source>
</reference>
<dbReference type="OrthoDB" id="8888710at2"/>
<organism evidence="1 2">
    <name type="scientific">Paraglaciecola arctica BSs20135</name>
    <dbReference type="NCBI Taxonomy" id="493475"/>
    <lineage>
        <taxon>Bacteria</taxon>
        <taxon>Pseudomonadati</taxon>
        <taxon>Pseudomonadota</taxon>
        <taxon>Gammaproteobacteria</taxon>
        <taxon>Alteromonadales</taxon>
        <taxon>Alteromonadaceae</taxon>
        <taxon>Paraglaciecola</taxon>
    </lineage>
</organism>
<gene>
    <name evidence="1" type="ORF">GARC_4892</name>
</gene>
<protein>
    <recommendedName>
        <fullName evidence="3">SapC family protein</fullName>
    </recommendedName>
</protein>
<dbReference type="Proteomes" id="UP000006327">
    <property type="component" value="Unassembled WGS sequence"/>
</dbReference>
<comment type="caution">
    <text evidence="1">The sequence shown here is derived from an EMBL/GenBank/DDBJ whole genome shotgun (WGS) entry which is preliminary data.</text>
</comment>
<dbReference type="STRING" id="493475.GARC_4892"/>
<evidence type="ECO:0000313" key="1">
    <source>
        <dbReference type="EMBL" id="GAC21829.1"/>
    </source>
</evidence>
<evidence type="ECO:0000313" key="2">
    <source>
        <dbReference type="Proteomes" id="UP000006327"/>
    </source>
</evidence>
<dbReference type="EMBL" id="BAEO01000065">
    <property type="protein sequence ID" value="GAC21829.1"/>
    <property type="molecule type" value="Genomic_DNA"/>
</dbReference>